<feature type="transmembrane region" description="Helical" evidence="5">
    <location>
        <begin position="37"/>
        <end position="56"/>
    </location>
</feature>
<accession>A0ABR7BWD3</accession>
<organism evidence="7 8">
    <name type="scientific">Eggerthella hominis</name>
    <dbReference type="NCBI Taxonomy" id="2763043"/>
    <lineage>
        <taxon>Bacteria</taxon>
        <taxon>Bacillati</taxon>
        <taxon>Actinomycetota</taxon>
        <taxon>Coriobacteriia</taxon>
        <taxon>Eggerthellales</taxon>
        <taxon>Eggerthellaceae</taxon>
        <taxon>Eggerthella</taxon>
    </lineage>
</organism>
<feature type="transmembrane region" description="Helical" evidence="5">
    <location>
        <begin position="12"/>
        <end position="31"/>
    </location>
</feature>
<feature type="transmembrane region" description="Helical" evidence="5">
    <location>
        <begin position="303"/>
        <end position="324"/>
    </location>
</feature>
<sequence length="394" mass="44265">MAQMKDSRSKSDTSFGSLLLTAFFLSNFFFRSFPIDAFYINALVGTVGISALLYTFATEKNSSYPVSIILYGLIASLVMMLSFFYNGNSGIEDFAWIWVYAGPASILLTKRIDYRWFKAAFYLVATFIAICVILGVSENGIFTTTNRNYISATAILLVCLFYLFQFRQTGRITLVPAAICVGVCLYGSGRSGIILGAALFVGILLFYLFYEKRLAFRKTMTVIVVLAIAFLIIWYFLGDTLQYLIYRFDREGLQSPRMTIWTEYWRAISHSLGDFLMGAPATSSTGFTIARYKGNLHNAFFMLHARFGLIGIILITIGMIYAIARLIGQRDYLGVFLLSVLAVRASFDWLAFPGPYDPVFLFFIFSGSRGFCSVNRKEILVASETSPFTKHSTC</sequence>
<evidence type="ECO:0000256" key="1">
    <source>
        <dbReference type="ARBA" id="ARBA00004141"/>
    </source>
</evidence>
<evidence type="ECO:0000313" key="7">
    <source>
        <dbReference type="EMBL" id="MBC5585902.1"/>
    </source>
</evidence>
<dbReference type="Pfam" id="PF04932">
    <property type="entry name" value="Wzy_C"/>
    <property type="match status" value="1"/>
</dbReference>
<dbReference type="InterPro" id="IPR007016">
    <property type="entry name" value="O-antigen_ligase-rel_domated"/>
</dbReference>
<evidence type="ECO:0000256" key="3">
    <source>
        <dbReference type="ARBA" id="ARBA00022989"/>
    </source>
</evidence>
<name>A0ABR7BWD3_9ACTN</name>
<evidence type="ECO:0000256" key="4">
    <source>
        <dbReference type="ARBA" id="ARBA00023136"/>
    </source>
</evidence>
<feature type="transmembrane region" description="Helical" evidence="5">
    <location>
        <begin position="119"/>
        <end position="137"/>
    </location>
</feature>
<protein>
    <submittedName>
        <fullName evidence="7">O-antigen ligase family protein</fullName>
    </submittedName>
</protein>
<evidence type="ECO:0000256" key="5">
    <source>
        <dbReference type="SAM" id="Phobius"/>
    </source>
</evidence>
<keyword evidence="4 5" id="KW-0472">Membrane</keyword>
<dbReference type="Proteomes" id="UP000622448">
    <property type="component" value="Unassembled WGS sequence"/>
</dbReference>
<reference evidence="7 8" key="1">
    <citation type="submission" date="2020-08" db="EMBL/GenBank/DDBJ databases">
        <title>Genome public.</title>
        <authorList>
            <person name="Liu C."/>
            <person name="Sun Q."/>
        </authorList>
    </citation>
    <scope>NUCLEOTIDE SEQUENCE [LARGE SCALE GENOMIC DNA]</scope>
    <source>
        <strain evidence="7 8">NSJ-70</strain>
    </source>
</reference>
<feature type="transmembrane region" description="Helical" evidence="5">
    <location>
        <begin position="68"/>
        <end position="88"/>
    </location>
</feature>
<proteinExistence type="predicted"/>
<feature type="transmembrane region" description="Helical" evidence="5">
    <location>
        <begin position="219"/>
        <end position="237"/>
    </location>
</feature>
<keyword evidence="8" id="KW-1185">Reference proteome</keyword>
<dbReference type="PANTHER" id="PTHR37422">
    <property type="entry name" value="TEICHURONIC ACID BIOSYNTHESIS PROTEIN TUAE"/>
    <property type="match status" value="1"/>
</dbReference>
<feature type="transmembrane region" description="Helical" evidence="5">
    <location>
        <begin position="331"/>
        <end position="352"/>
    </location>
</feature>
<dbReference type="GO" id="GO:0016874">
    <property type="term" value="F:ligase activity"/>
    <property type="evidence" value="ECO:0007669"/>
    <property type="project" value="UniProtKB-KW"/>
</dbReference>
<evidence type="ECO:0000313" key="8">
    <source>
        <dbReference type="Proteomes" id="UP000622448"/>
    </source>
</evidence>
<feature type="transmembrane region" description="Helical" evidence="5">
    <location>
        <begin position="194"/>
        <end position="210"/>
    </location>
</feature>
<gene>
    <name evidence="7" type="ORF">H8S61_17090</name>
</gene>
<comment type="caution">
    <text evidence="7">The sequence shown here is derived from an EMBL/GenBank/DDBJ whole genome shotgun (WGS) entry which is preliminary data.</text>
</comment>
<feature type="domain" description="O-antigen ligase-related" evidence="6">
    <location>
        <begin position="177"/>
        <end position="315"/>
    </location>
</feature>
<feature type="transmembrane region" description="Helical" evidence="5">
    <location>
        <begin position="149"/>
        <end position="165"/>
    </location>
</feature>
<dbReference type="InterPro" id="IPR051533">
    <property type="entry name" value="WaaL-like"/>
</dbReference>
<comment type="subcellular location">
    <subcellularLocation>
        <location evidence="1">Membrane</location>
        <topology evidence="1">Multi-pass membrane protein</topology>
    </subcellularLocation>
</comment>
<dbReference type="EMBL" id="JACOOA010000014">
    <property type="protein sequence ID" value="MBC5585902.1"/>
    <property type="molecule type" value="Genomic_DNA"/>
</dbReference>
<evidence type="ECO:0000259" key="6">
    <source>
        <dbReference type="Pfam" id="PF04932"/>
    </source>
</evidence>
<dbReference type="PANTHER" id="PTHR37422:SF13">
    <property type="entry name" value="LIPOPOLYSACCHARIDE BIOSYNTHESIS PROTEIN PA4999-RELATED"/>
    <property type="match status" value="1"/>
</dbReference>
<keyword evidence="2 5" id="KW-0812">Transmembrane</keyword>
<keyword evidence="3 5" id="KW-1133">Transmembrane helix</keyword>
<keyword evidence="7" id="KW-0436">Ligase</keyword>
<evidence type="ECO:0000256" key="2">
    <source>
        <dbReference type="ARBA" id="ARBA00022692"/>
    </source>
</evidence>